<feature type="non-terminal residue" evidence="10">
    <location>
        <position position="1"/>
    </location>
</feature>
<evidence type="ECO:0008006" key="12">
    <source>
        <dbReference type="Google" id="ProtNLM"/>
    </source>
</evidence>
<dbReference type="CDD" id="cd00044">
    <property type="entry name" value="CysPc"/>
    <property type="match status" value="1"/>
</dbReference>
<dbReference type="InterPro" id="IPR018247">
    <property type="entry name" value="EF_Hand_1_Ca_BS"/>
</dbReference>
<feature type="active site" evidence="6">
    <location>
        <position position="307"/>
    </location>
</feature>
<dbReference type="InterPro" id="IPR038765">
    <property type="entry name" value="Papain-like_cys_pep_sf"/>
</dbReference>
<dbReference type="InterPro" id="IPR036213">
    <property type="entry name" value="Calpain_III_sf"/>
</dbReference>
<keyword evidence="4 6" id="KW-0788">Thiol protease</keyword>
<evidence type="ECO:0000256" key="7">
    <source>
        <dbReference type="SAM" id="MobiDB-lite"/>
    </source>
</evidence>
<feature type="region of interest" description="Disordered" evidence="7">
    <location>
        <begin position="14"/>
        <end position="37"/>
    </location>
</feature>
<evidence type="ECO:0000259" key="8">
    <source>
        <dbReference type="PROSITE" id="PS50203"/>
    </source>
</evidence>
<sequence length="774" mass="83373">GIGCEWCWANGQADATSDPASLPSGRTPSRPPPRCPSFLEPSSGAAAVRSHCGSRCGMFVDPHFPPDDSSLGAGLAQEGQGRAEWRRPEEALGAPALFTGGCGPRGWPAAPGNVVQGGLDDCWLISAISLLAQRGGLLRALFPGGAPSGGACRVRLFMDGSWEELVIDTLLPCVHGELLFARPGDGSETYACFLEKAFAKAYGGYQALSGGSVGEALLTLTGAPVDDMNLSRLRPEQLRGELWSLLRRHFRAGDLVACGLVSTCNERTARHRRRGGLSPNHAYSVVDVAEVEIAADQAPAQLVRVLNTWGRFEWTGSWSSGSDEWARLLPEELRHSEGGAGAFWMELADFARHFNRLHICRVGVPQRGPRSQKRFEVETSPPSCGGCSNFGSFFRNPMFRVLPARAVEVSVTVIQPDARRELREAGARLTYPQVGVTLLAQHFESRVATDQECCTPDRWRVLQKTAFWNKRDVSMVFQADPMPGGQEYRVVPSRYYPGDPGMGRFVVVVSWWGPDSAVLVEPITTAARSTATLRGTFEAEQGAGDDLSVGAAYRVTAREAVAAVPVSVLLTRSPERLQEWPRQDPLHDALGRLFHRFDANRSGCLEADEMAALLDAVAGDGAGLGRDSSQALFRQFDRAHRGGVALAQLIAQSSALVPLAGSGRLDLLRRVEQLAGPRAAERLGDETPRGDQGLSVAVTISPCCAAECLRARPVSGSCCEGEALRWRDADVWSASFLVQSREFLVRPFAKGRGGCSYELSVLSSLEGVGVQPVA</sequence>
<feature type="domain" description="EF-hand" evidence="9">
    <location>
        <begin position="585"/>
        <end position="620"/>
    </location>
</feature>
<dbReference type="Gene3D" id="3.90.70.10">
    <property type="entry name" value="Cysteine proteinases"/>
    <property type="match status" value="1"/>
</dbReference>
<name>A0ABN9TAL3_9DINO</name>
<dbReference type="Pfam" id="PF00648">
    <property type="entry name" value="Peptidase_C2"/>
    <property type="match status" value="1"/>
</dbReference>
<comment type="caution">
    <text evidence="10">The sequence shown here is derived from an EMBL/GenBank/DDBJ whole genome shotgun (WGS) entry which is preliminary data.</text>
</comment>
<dbReference type="Gene3D" id="2.60.120.380">
    <property type="match status" value="1"/>
</dbReference>
<dbReference type="PROSITE" id="PS50222">
    <property type="entry name" value="EF_HAND_2"/>
    <property type="match status" value="1"/>
</dbReference>
<dbReference type="SUPFAM" id="SSF54001">
    <property type="entry name" value="Cysteine proteinases"/>
    <property type="match status" value="1"/>
</dbReference>
<gene>
    <name evidence="10" type="ORF">PCOR1329_LOCUS37259</name>
</gene>
<keyword evidence="3 6" id="KW-0378">Hydrolase</keyword>
<comment type="similarity">
    <text evidence="1">Belongs to the peptidase C2 family.</text>
</comment>
<reference evidence="10" key="1">
    <citation type="submission" date="2023-10" db="EMBL/GenBank/DDBJ databases">
        <authorList>
            <person name="Chen Y."/>
            <person name="Shah S."/>
            <person name="Dougan E. K."/>
            <person name="Thang M."/>
            <person name="Chan C."/>
        </authorList>
    </citation>
    <scope>NUCLEOTIDE SEQUENCE [LARGE SCALE GENOMIC DNA]</scope>
</reference>
<evidence type="ECO:0000256" key="1">
    <source>
        <dbReference type="ARBA" id="ARBA00007623"/>
    </source>
</evidence>
<proteinExistence type="inferred from homology"/>
<evidence type="ECO:0000313" key="11">
    <source>
        <dbReference type="Proteomes" id="UP001189429"/>
    </source>
</evidence>
<dbReference type="InterPro" id="IPR022684">
    <property type="entry name" value="Calpain_cysteine_protease"/>
</dbReference>
<dbReference type="PANTHER" id="PTHR10183:SF379">
    <property type="entry name" value="CALPAIN-5"/>
    <property type="match status" value="1"/>
</dbReference>
<feature type="active site" evidence="6">
    <location>
        <position position="122"/>
    </location>
</feature>
<evidence type="ECO:0000256" key="2">
    <source>
        <dbReference type="ARBA" id="ARBA00022670"/>
    </source>
</evidence>
<organism evidence="10 11">
    <name type="scientific">Prorocentrum cordatum</name>
    <dbReference type="NCBI Taxonomy" id="2364126"/>
    <lineage>
        <taxon>Eukaryota</taxon>
        <taxon>Sar</taxon>
        <taxon>Alveolata</taxon>
        <taxon>Dinophyceae</taxon>
        <taxon>Prorocentrales</taxon>
        <taxon>Prorocentraceae</taxon>
        <taxon>Prorocentrum</taxon>
    </lineage>
</organism>
<dbReference type="SMART" id="SM00230">
    <property type="entry name" value="CysPc"/>
    <property type="match status" value="1"/>
</dbReference>
<protein>
    <recommendedName>
        <fullName evidence="12">Calmodulin</fullName>
    </recommendedName>
</protein>
<dbReference type="PRINTS" id="PR00704">
    <property type="entry name" value="CALPAIN"/>
</dbReference>
<evidence type="ECO:0000313" key="10">
    <source>
        <dbReference type="EMBL" id="CAK0842376.1"/>
    </source>
</evidence>
<dbReference type="Gene3D" id="1.10.238.10">
    <property type="entry name" value="EF-hand"/>
    <property type="match status" value="1"/>
</dbReference>
<dbReference type="PROSITE" id="PS00018">
    <property type="entry name" value="EF_HAND_1"/>
    <property type="match status" value="1"/>
</dbReference>
<dbReference type="InterPro" id="IPR011992">
    <property type="entry name" value="EF-hand-dom_pair"/>
</dbReference>
<dbReference type="PANTHER" id="PTHR10183">
    <property type="entry name" value="CALPAIN"/>
    <property type="match status" value="1"/>
</dbReference>
<evidence type="ECO:0000256" key="6">
    <source>
        <dbReference type="PROSITE-ProRule" id="PRU00239"/>
    </source>
</evidence>
<dbReference type="EMBL" id="CAUYUJ010014517">
    <property type="protein sequence ID" value="CAK0842376.1"/>
    <property type="molecule type" value="Genomic_DNA"/>
</dbReference>
<keyword evidence="11" id="KW-1185">Reference proteome</keyword>
<evidence type="ECO:0000256" key="5">
    <source>
        <dbReference type="ARBA" id="ARBA00022837"/>
    </source>
</evidence>
<dbReference type="SUPFAM" id="SSF47473">
    <property type="entry name" value="EF-hand"/>
    <property type="match status" value="1"/>
</dbReference>
<accession>A0ABN9TAL3</accession>
<keyword evidence="5" id="KW-0106">Calcium</keyword>
<feature type="domain" description="Calpain catalytic" evidence="8">
    <location>
        <begin position="58"/>
        <end position="363"/>
    </location>
</feature>
<dbReference type="InterPro" id="IPR001300">
    <property type="entry name" value="Peptidase_C2_calpain_cat"/>
</dbReference>
<dbReference type="SUPFAM" id="SSF49758">
    <property type="entry name" value="Calpain large subunit, middle domain (domain III)"/>
    <property type="match status" value="1"/>
</dbReference>
<evidence type="ECO:0000256" key="4">
    <source>
        <dbReference type="ARBA" id="ARBA00022807"/>
    </source>
</evidence>
<evidence type="ECO:0000259" key="9">
    <source>
        <dbReference type="PROSITE" id="PS50222"/>
    </source>
</evidence>
<dbReference type="PROSITE" id="PS50203">
    <property type="entry name" value="CALPAIN_CAT"/>
    <property type="match status" value="1"/>
</dbReference>
<feature type="active site" evidence="6">
    <location>
        <position position="281"/>
    </location>
</feature>
<dbReference type="Proteomes" id="UP001189429">
    <property type="component" value="Unassembled WGS sequence"/>
</dbReference>
<dbReference type="InterPro" id="IPR002048">
    <property type="entry name" value="EF_hand_dom"/>
</dbReference>
<keyword evidence="2 6" id="KW-0645">Protease</keyword>
<evidence type="ECO:0000256" key="3">
    <source>
        <dbReference type="ARBA" id="ARBA00022801"/>
    </source>
</evidence>